<keyword evidence="2" id="KW-0677">Repeat</keyword>
<feature type="region of interest" description="Disordered" evidence="6">
    <location>
        <begin position="1"/>
        <end position="122"/>
    </location>
</feature>
<dbReference type="Pfam" id="PF00642">
    <property type="entry name" value="zf-CCCH"/>
    <property type="match status" value="1"/>
</dbReference>
<organism evidence="8 9">
    <name type="scientific">Synchytrium endobioticum</name>
    <dbReference type="NCBI Taxonomy" id="286115"/>
    <lineage>
        <taxon>Eukaryota</taxon>
        <taxon>Fungi</taxon>
        <taxon>Fungi incertae sedis</taxon>
        <taxon>Chytridiomycota</taxon>
        <taxon>Chytridiomycota incertae sedis</taxon>
        <taxon>Chytridiomycetes</taxon>
        <taxon>Synchytriales</taxon>
        <taxon>Synchytriaceae</taxon>
        <taxon>Synchytrium</taxon>
    </lineage>
</organism>
<feature type="compositionally biased region" description="Polar residues" evidence="6">
    <location>
        <begin position="260"/>
        <end position="276"/>
    </location>
</feature>
<feature type="domain" description="C3H1-type" evidence="7">
    <location>
        <begin position="372"/>
        <end position="399"/>
    </location>
</feature>
<evidence type="ECO:0000259" key="7">
    <source>
        <dbReference type="PROSITE" id="PS50103"/>
    </source>
</evidence>
<dbReference type="VEuPathDB" id="FungiDB:SeMB42_g00505"/>
<evidence type="ECO:0000313" key="8">
    <source>
        <dbReference type="EMBL" id="TPX51866.1"/>
    </source>
</evidence>
<evidence type="ECO:0000256" key="3">
    <source>
        <dbReference type="ARBA" id="ARBA00022771"/>
    </source>
</evidence>
<dbReference type="InterPro" id="IPR000571">
    <property type="entry name" value="Znf_CCCH"/>
</dbReference>
<keyword evidence="3 5" id="KW-0863">Zinc-finger</keyword>
<evidence type="ECO:0000256" key="4">
    <source>
        <dbReference type="ARBA" id="ARBA00022833"/>
    </source>
</evidence>
<dbReference type="OrthoDB" id="411372at2759"/>
<keyword evidence="4 5" id="KW-0862">Zinc</keyword>
<dbReference type="AlphaFoldDB" id="A0A507DK17"/>
<evidence type="ECO:0000313" key="9">
    <source>
        <dbReference type="Proteomes" id="UP000320475"/>
    </source>
</evidence>
<dbReference type="GO" id="GO:0003723">
    <property type="term" value="F:RNA binding"/>
    <property type="evidence" value="ECO:0007669"/>
    <property type="project" value="InterPro"/>
</dbReference>
<dbReference type="SMART" id="SM00356">
    <property type="entry name" value="ZnF_C3H1"/>
    <property type="match status" value="2"/>
</dbReference>
<feature type="compositionally biased region" description="Polar residues" evidence="6">
    <location>
        <begin position="15"/>
        <end position="28"/>
    </location>
</feature>
<feature type="compositionally biased region" description="Acidic residues" evidence="6">
    <location>
        <begin position="1"/>
        <end position="13"/>
    </location>
</feature>
<feature type="compositionally biased region" description="Basic residues" evidence="6">
    <location>
        <begin position="94"/>
        <end position="103"/>
    </location>
</feature>
<feature type="zinc finger region" description="C3H1-type" evidence="5">
    <location>
        <begin position="413"/>
        <end position="440"/>
    </location>
</feature>
<comment type="caution">
    <text evidence="8">The sequence shown here is derived from an EMBL/GenBank/DDBJ whole genome shotgun (WGS) entry which is preliminary data.</text>
</comment>
<dbReference type="InterPro" id="IPR036855">
    <property type="entry name" value="Znf_CCCH_sf"/>
</dbReference>
<feature type="compositionally biased region" description="Acidic residues" evidence="6">
    <location>
        <begin position="34"/>
        <end position="49"/>
    </location>
</feature>
<dbReference type="PANTHER" id="PTHR13119:SF12">
    <property type="entry name" value="PROTEIN SUPPRESSOR OF SABLE"/>
    <property type="match status" value="1"/>
</dbReference>
<dbReference type="Proteomes" id="UP000320475">
    <property type="component" value="Unassembled WGS sequence"/>
</dbReference>
<dbReference type="SUPFAM" id="SSF90229">
    <property type="entry name" value="CCCH zinc finger"/>
    <property type="match status" value="1"/>
</dbReference>
<name>A0A507DK17_9FUNG</name>
<protein>
    <recommendedName>
        <fullName evidence="7">C3H1-type domain-containing protein</fullName>
    </recommendedName>
</protein>
<dbReference type="PROSITE" id="PS50103">
    <property type="entry name" value="ZF_C3H1"/>
    <property type="match status" value="2"/>
</dbReference>
<dbReference type="GO" id="GO:0005634">
    <property type="term" value="C:nucleus"/>
    <property type="evidence" value="ECO:0007669"/>
    <property type="project" value="TreeGrafter"/>
</dbReference>
<proteinExistence type="predicted"/>
<feature type="zinc finger region" description="C3H1-type" evidence="5">
    <location>
        <begin position="372"/>
        <end position="399"/>
    </location>
</feature>
<dbReference type="GO" id="GO:0045892">
    <property type="term" value="P:negative regulation of DNA-templated transcription"/>
    <property type="evidence" value="ECO:0007669"/>
    <property type="project" value="InterPro"/>
</dbReference>
<dbReference type="InterPro" id="IPR045124">
    <property type="entry name" value="Su(sable)-like"/>
</dbReference>
<sequence length="503" mass="55527">MMLRDEEYEDGEIIQDSNDAISPSSLRTTGAVADEADEPELELELDDSDNDHHGSPRAQQPSTSHHAGAGLAIGNPSSHPTSLPPYTPHDASNRKLKKKKKTARPSPYSHAPPQKSSINTAPPSSAIKTCYISLGNIMKGPHCKLQTPIPPNAIPNELALDTIPDILAINVVAEKCCAFVTFATHERATHWMLELPHRTSTNHNGAHVIVCQGFYCKVGWANFDPEWIVNGVAGTHKTCKRTTKKAKKPDATKKPDIVVNRNSSPGSTHTPSNDINLNGRDVIAPSNTTTTTALPPESMQIDQITFADINDLTSDLSKALLSANLSDLTDLILCLPPPIPYHNLPFSSSQPDANNPKRASQYQKREFEYRKWAATTPCEFYMKGRCSLGTNCSFSHDISPSLITSSHLRKEDTRSTTICTFMIRGMCRNAVTCPYAHEKKNVPCIYHHLFRKCIYTLGNGECDYSHESVSEERMVGLKREWEFLQHNRAASVPGRTQVVAQLV</sequence>
<evidence type="ECO:0000256" key="5">
    <source>
        <dbReference type="PROSITE-ProRule" id="PRU00723"/>
    </source>
</evidence>
<dbReference type="GO" id="GO:0008270">
    <property type="term" value="F:zinc ion binding"/>
    <property type="evidence" value="ECO:0007669"/>
    <property type="project" value="UniProtKB-KW"/>
</dbReference>
<dbReference type="PANTHER" id="PTHR13119">
    <property type="entry name" value="ZINC FINGER CCCH DOMAIN-CONTAINING PROTEI"/>
    <property type="match status" value="1"/>
</dbReference>
<feature type="region of interest" description="Disordered" evidence="6">
    <location>
        <begin position="240"/>
        <end position="280"/>
    </location>
</feature>
<gene>
    <name evidence="8" type="ORF">SeLEV6574_g00067</name>
</gene>
<feature type="domain" description="C3H1-type" evidence="7">
    <location>
        <begin position="413"/>
        <end position="440"/>
    </location>
</feature>
<evidence type="ECO:0000256" key="1">
    <source>
        <dbReference type="ARBA" id="ARBA00022723"/>
    </source>
</evidence>
<dbReference type="EMBL" id="QEAM01000001">
    <property type="protein sequence ID" value="TPX51866.1"/>
    <property type="molecule type" value="Genomic_DNA"/>
</dbReference>
<reference evidence="8 9" key="1">
    <citation type="journal article" date="2019" name="Sci. Rep.">
        <title>Comparative genomics of chytrid fungi reveal insights into the obligate biotrophic and pathogenic lifestyle of Synchytrium endobioticum.</title>
        <authorList>
            <person name="van de Vossenberg B.T.L.H."/>
            <person name="Warris S."/>
            <person name="Nguyen H.D.T."/>
            <person name="van Gent-Pelzer M.P.E."/>
            <person name="Joly D.L."/>
            <person name="van de Geest H.C."/>
            <person name="Bonants P.J.M."/>
            <person name="Smith D.S."/>
            <person name="Levesque C.A."/>
            <person name="van der Lee T.A.J."/>
        </authorList>
    </citation>
    <scope>NUCLEOTIDE SEQUENCE [LARGE SCALE GENOMIC DNA]</scope>
    <source>
        <strain evidence="8 9">LEV6574</strain>
    </source>
</reference>
<accession>A0A507DK17</accession>
<evidence type="ECO:0000256" key="6">
    <source>
        <dbReference type="SAM" id="MobiDB-lite"/>
    </source>
</evidence>
<dbReference type="Gene3D" id="4.10.1000.10">
    <property type="entry name" value="Zinc finger, CCCH-type"/>
    <property type="match status" value="2"/>
</dbReference>
<keyword evidence="1 5" id="KW-0479">Metal-binding</keyword>
<evidence type="ECO:0000256" key="2">
    <source>
        <dbReference type="ARBA" id="ARBA00022737"/>
    </source>
</evidence>